<gene>
    <name evidence="2" type="ORF">CNMCM6106_000693</name>
</gene>
<protein>
    <recommendedName>
        <fullName evidence="1">F-box domain-containing protein</fullName>
    </recommendedName>
</protein>
<dbReference type="InterPro" id="IPR001810">
    <property type="entry name" value="F-box_dom"/>
</dbReference>
<evidence type="ECO:0000259" key="1">
    <source>
        <dbReference type="PROSITE" id="PS50181"/>
    </source>
</evidence>
<evidence type="ECO:0000313" key="3">
    <source>
        <dbReference type="Proteomes" id="UP000662466"/>
    </source>
</evidence>
<accession>A0A8H6PYY8</accession>
<dbReference type="Proteomes" id="UP000662466">
    <property type="component" value="Unassembled WGS sequence"/>
</dbReference>
<reference evidence="2" key="1">
    <citation type="submission" date="2020-06" db="EMBL/GenBank/DDBJ databases">
        <title>Draft genome sequences of strains closely related to Aspergillus parafelis and Aspergillus hiratsukae.</title>
        <authorList>
            <person name="Dos Santos R.A.C."/>
            <person name="Rivero-Menendez O."/>
            <person name="Steenwyk J.L."/>
            <person name="Mead M.E."/>
            <person name="Goldman G.H."/>
            <person name="Alastruey-Izquierdo A."/>
            <person name="Rokas A."/>
        </authorList>
    </citation>
    <scope>NUCLEOTIDE SEQUENCE</scope>
    <source>
        <strain evidence="2">CNM-CM6106</strain>
    </source>
</reference>
<dbReference type="Pfam" id="PF14435">
    <property type="entry name" value="SUKH-4"/>
    <property type="match status" value="1"/>
</dbReference>
<feature type="domain" description="F-box" evidence="1">
    <location>
        <begin position="1"/>
        <end position="51"/>
    </location>
</feature>
<proteinExistence type="predicted"/>
<dbReference type="InterPro" id="IPR036047">
    <property type="entry name" value="F-box-like_dom_sf"/>
</dbReference>
<dbReference type="PROSITE" id="PS50181">
    <property type="entry name" value="FBOX"/>
    <property type="match status" value="1"/>
</dbReference>
<name>A0A8H6PYY8_9EURO</name>
<comment type="caution">
    <text evidence="2">The sequence shown here is derived from an EMBL/GenBank/DDBJ whole genome shotgun (WGS) entry which is preliminary data.</text>
</comment>
<evidence type="ECO:0000313" key="2">
    <source>
        <dbReference type="EMBL" id="KAF7163921.1"/>
    </source>
</evidence>
<dbReference type="InterPro" id="IPR025851">
    <property type="entry name" value="SUKH-4"/>
</dbReference>
<dbReference type="SUPFAM" id="SSF81383">
    <property type="entry name" value="F-box domain"/>
    <property type="match status" value="1"/>
</dbReference>
<dbReference type="EMBL" id="JACBAF010002199">
    <property type="protein sequence ID" value="KAF7163921.1"/>
    <property type="molecule type" value="Genomic_DNA"/>
</dbReference>
<organism evidence="2 3">
    <name type="scientific">Aspergillus hiratsukae</name>
    <dbReference type="NCBI Taxonomy" id="1194566"/>
    <lineage>
        <taxon>Eukaryota</taxon>
        <taxon>Fungi</taxon>
        <taxon>Dikarya</taxon>
        <taxon>Ascomycota</taxon>
        <taxon>Pezizomycotina</taxon>
        <taxon>Eurotiomycetes</taxon>
        <taxon>Eurotiomycetidae</taxon>
        <taxon>Eurotiales</taxon>
        <taxon>Aspergillaceae</taxon>
        <taxon>Aspergillus</taxon>
        <taxon>Aspergillus subgen. Fumigati</taxon>
    </lineage>
</organism>
<dbReference type="AlphaFoldDB" id="A0A8H6PYY8"/>
<sequence length="252" mass="28706">MSLVDLPTEILVQVFASLDSLTDAVNLSKTCTRFDHLLNDTWNMATIFEAIADNIVLPETPDAAWLETHFGPDCLWRPRRSKIARTISHAKTLEFLTTIGFPDHCIGLRGIDLQHFRKNVEQDKRVWPQRLHGPDGYTKGIYYPEAYYVLGCVGGHEVIAACKTGRISVQGIGWRRPEATSMISFLVILGTGVSSRDAIVEFIERTDDPFKLGLCVWFLETVYSKMKMYDKLLDKASRSWWDLLFDIADYPE</sequence>
<dbReference type="Pfam" id="PF12937">
    <property type="entry name" value="F-box-like"/>
    <property type="match status" value="1"/>
</dbReference>